<dbReference type="PANTHER" id="PTHR48125">
    <property type="entry name" value="LP07818P1"/>
    <property type="match status" value="1"/>
</dbReference>
<feature type="compositionally biased region" description="Low complexity" evidence="1">
    <location>
        <begin position="646"/>
        <end position="656"/>
    </location>
</feature>
<evidence type="ECO:0000256" key="1">
    <source>
        <dbReference type="SAM" id="MobiDB-lite"/>
    </source>
</evidence>
<sequence length="946" mass="103421">MSSLPSGSSAASAFAVSVREAVKASKPVLRLTQAVASVPQKRSGPPTHSRTHRSSQRFSSPSSKAETENDKDWPALAPRGAVYRAGPSLMQEHDTDRRHIQKLNPRELTHFCVDIHFWYETGQDQKLIDHANVILKCVPFLRAPEVSMCAHHLARVNFDSRTWWEKFATSMMKHMVDADPKDLALILNAFAHVRFRPPAELMEALCNEIMLWCHEENDFIAAWSDVGRASDSSAPGGPGVRLREGGRVEHSREEGESVSPDSGPPSFPDGQFTEGVQGGVSFTEGVEDFPSSPASAAERRLQASLDCDSNSSPPSSSSSCSASERGEGVCSSGPSEASSTSLVKAQETDRDKRVFWSMKSPDERVKQLYRMRTHGFRSGDLATRIPLLITAGNCGLTLNSLGRLQYFHFGVLETLCNRIEKVIWTANGLDVSGIIGALSKLEFADVDMLSLLAERVVQTSSVLEIQHCTTILNAFSRQNFQHPEAVDALLQRLLLLSKEGAFSPEQLSKLMAAFGRHAKKPEQLVELIRKEGPRQLSKMSRPSDLSTTAVAMSRLGLDRSVDPSLFLALGESLEKQLKEGNDNEWDAQSISTLCVALMRLQLQTEMDMHLWAHLMRLVEPRLSAMGGEDLSLVALAFSSLPPPTKISSSSTASTYQPAPPPSSTPTRPHPPEAPQRSSSPSPSPSRTFNPLSTRILAKVAHRVPDLAGEMTPMALARTASAFEQGKVRKKKVLWALCVAAARGARRFPPKDAACMVSAIAALDFQNEVFFAILGQHLASCLGRLTAHQRDDVARAFLRAEMVPPSLAHVVEDLLRREPSAEADAKRKRALAAAASVASEEEDEETGEESQRERLQKEERETGQAEDGGHLERVHHLKSMNSEPLASPLAAPPPVHRSPPPPASASGGPREGAVTLQDQREREKENEQTEALGRRTNALRGVRIAQV</sequence>
<feature type="compositionally biased region" description="Pro residues" evidence="1">
    <location>
        <begin position="657"/>
        <end position="673"/>
    </location>
</feature>
<feature type="region of interest" description="Disordered" evidence="1">
    <location>
        <begin position="821"/>
        <end position="946"/>
    </location>
</feature>
<dbReference type="EMBL" id="CDMZ01001602">
    <property type="protein sequence ID" value="CEM34999.1"/>
    <property type="molecule type" value="Genomic_DNA"/>
</dbReference>
<feature type="domain" description="RNA-editing substrate-binding complex 6 protein" evidence="2">
    <location>
        <begin position="393"/>
        <end position="495"/>
    </location>
</feature>
<feature type="compositionally biased region" description="Acidic residues" evidence="1">
    <location>
        <begin position="838"/>
        <end position="847"/>
    </location>
</feature>
<protein>
    <recommendedName>
        <fullName evidence="2">RNA-editing substrate-binding complex 6 protein domain-containing protein</fullName>
    </recommendedName>
</protein>
<feature type="compositionally biased region" description="Basic and acidic residues" evidence="1">
    <location>
        <begin position="848"/>
        <end position="873"/>
    </location>
</feature>
<feature type="compositionally biased region" description="Polar residues" evidence="1">
    <location>
        <begin position="332"/>
        <end position="343"/>
    </location>
</feature>
<feature type="compositionally biased region" description="Basic and acidic residues" evidence="1">
    <location>
        <begin position="241"/>
        <end position="255"/>
    </location>
</feature>
<dbReference type="AlphaFoldDB" id="A0A0G4GVM0"/>
<feature type="compositionally biased region" description="Low complexity" evidence="1">
    <location>
        <begin position="304"/>
        <end position="323"/>
    </location>
</feature>
<dbReference type="Pfam" id="PF26188">
    <property type="entry name" value="RESC6"/>
    <property type="match status" value="1"/>
</dbReference>
<gene>
    <name evidence="3" type="ORF">Cvel_5277</name>
</gene>
<feature type="non-terminal residue" evidence="3">
    <location>
        <position position="946"/>
    </location>
</feature>
<feature type="compositionally biased region" description="Low complexity" evidence="1">
    <location>
        <begin position="903"/>
        <end position="912"/>
    </location>
</feature>
<name>A0A0G4GVM0_9ALVE</name>
<reference evidence="3" key="1">
    <citation type="submission" date="2014-11" db="EMBL/GenBank/DDBJ databases">
        <authorList>
            <person name="Otto D Thomas"/>
            <person name="Naeem Raeece"/>
        </authorList>
    </citation>
    <scope>NUCLEOTIDE SEQUENCE</scope>
</reference>
<proteinExistence type="predicted"/>
<evidence type="ECO:0000259" key="2">
    <source>
        <dbReference type="Pfam" id="PF26188"/>
    </source>
</evidence>
<dbReference type="PANTHER" id="PTHR48125:SF10">
    <property type="entry name" value="OS12G0136300 PROTEIN"/>
    <property type="match status" value="1"/>
</dbReference>
<feature type="region of interest" description="Disordered" evidence="1">
    <location>
        <begin position="29"/>
        <end position="77"/>
    </location>
</feature>
<feature type="compositionally biased region" description="Basic and acidic residues" evidence="1">
    <location>
        <begin position="917"/>
        <end position="926"/>
    </location>
</feature>
<dbReference type="InterPro" id="IPR058917">
    <property type="entry name" value="RESC6_dom"/>
</dbReference>
<feature type="region of interest" description="Disordered" evidence="1">
    <location>
        <begin position="646"/>
        <end position="688"/>
    </location>
</feature>
<accession>A0A0G4GVM0</accession>
<evidence type="ECO:0000313" key="3">
    <source>
        <dbReference type="EMBL" id="CEM34999.1"/>
    </source>
</evidence>
<feature type="region of interest" description="Disordered" evidence="1">
    <location>
        <begin position="228"/>
        <end position="346"/>
    </location>
</feature>
<organism evidence="3">
    <name type="scientific">Chromera velia CCMP2878</name>
    <dbReference type="NCBI Taxonomy" id="1169474"/>
    <lineage>
        <taxon>Eukaryota</taxon>
        <taxon>Sar</taxon>
        <taxon>Alveolata</taxon>
        <taxon>Colpodellida</taxon>
        <taxon>Chromeraceae</taxon>
        <taxon>Chromera</taxon>
    </lineage>
</organism>
<feature type="compositionally biased region" description="Pro residues" evidence="1">
    <location>
        <begin position="889"/>
        <end position="902"/>
    </location>
</feature>